<evidence type="ECO:0000313" key="3">
    <source>
        <dbReference type="EMBL" id="MBB3104316.1"/>
    </source>
</evidence>
<comment type="caution">
    <text evidence="3">The sequence shown here is derived from an EMBL/GenBank/DDBJ whole genome shotgun (WGS) entry which is preliminary data.</text>
</comment>
<organism evidence="3 4">
    <name type="scientific">Azomonas macrocytogenes</name>
    <name type="common">Azotobacter macrocytogenes</name>
    <dbReference type="NCBI Taxonomy" id="69962"/>
    <lineage>
        <taxon>Bacteria</taxon>
        <taxon>Pseudomonadati</taxon>
        <taxon>Pseudomonadota</taxon>
        <taxon>Gammaproteobacteria</taxon>
        <taxon>Pseudomonadales</taxon>
        <taxon>Pseudomonadaceae</taxon>
        <taxon>Azomonas</taxon>
    </lineage>
</organism>
<keyword evidence="4" id="KW-1185">Reference proteome</keyword>
<feature type="region of interest" description="Disordered" evidence="1">
    <location>
        <begin position="175"/>
        <end position="198"/>
    </location>
</feature>
<sequence>MAYLHYLSGLLLYALISPAYAEVFRYKDANGNPLFTDQPRDETARPVEIRQSLNSLPTITSVARPTEPPPKRQPLYAWLRITHPLQNETLRDNTGNVEVFLESEPALQPGHTYVLWLDGKPGDAQQTPPFLLHNLDRGSHRLTAEIVDSQGNSLTRSLTVTIHIKRMSLSQRKLARPCRSPEYGIRPECPMQDKPEEE</sequence>
<evidence type="ECO:0000313" key="4">
    <source>
        <dbReference type="Proteomes" id="UP000549250"/>
    </source>
</evidence>
<evidence type="ECO:0000256" key="1">
    <source>
        <dbReference type="SAM" id="MobiDB-lite"/>
    </source>
</evidence>
<gene>
    <name evidence="3" type="ORF">FHR87_002731</name>
</gene>
<feature type="domain" description="DUF4124" evidence="2">
    <location>
        <begin position="10"/>
        <end position="54"/>
    </location>
</feature>
<reference evidence="3 4" key="1">
    <citation type="submission" date="2020-08" db="EMBL/GenBank/DDBJ databases">
        <title>Genomic Encyclopedia of Type Strains, Phase III (KMG-III): the genomes of soil and plant-associated and newly described type strains.</title>
        <authorList>
            <person name="Whitman W."/>
        </authorList>
    </citation>
    <scope>NUCLEOTIDE SEQUENCE [LARGE SCALE GENOMIC DNA]</scope>
    <source>
        <strain evidence="3 4">CECT 4462</strain>
    </source>
</reference>
<dbReference type="RefSeq" id="WP_183167196.1">
    <property type="nucleotide sequence ID" value="NZ_JACHXI010000014.1"/>
</dbReference>
<proteinExistence type="predicted"/>
<dbReference type="Pfam" id="PF13511">
    <property type="entry name" value="DUF4124"/>
    <property type="match status" value="1"/>
</dbReference>
<name>A0A839T782_AZOMA</name>
<evidence type="ECO:0000259" key="2">
    <source>
        <dbReference type="Pfam" id="PF13511"/>
    </source>
</evidence>
<accession>A0A839T782</accession>
<dbReference type="InterPro" id="IPR025392">
    <property type="entry name" value="DUF4124"/>
</dbReference>
<protein>
    <recommendedName>
        <fullName evidence="2">DUF4124 domain-containing protein</fullName>
    </recommendedName>
</protein>
<dbReference type="Proteomes" id="UP000549250">
    <property type="component" value="Unassembled WGS sequence"/>
</dbReference>
<dbReference type="AlphaFoldDB" id="A0A839T782"/>
<dbReference type="EMBL" id="JACHXI010000014">
    <property type="protein sequence ID" value="MBB3104316.1"/>
    <property type="molecule type" value="Genomic_DNA"/>
</dbReference>